<dbReference type="InParanoid" id="A0A0G4G563"/>
<accession>A0A0G4G563</accession>
<keyword evidence="3" id="KW-1185">Reference proteome</keyword>
<feature type="region of interest" description="Disordered" evidence="1">
    <location>
        <begin position="1"/>
        <end position="22"/>
    </location>
</feature>
<dbReference type="Proteomes" id="UP000041254">
    <property type="component" value="Unassembled WGS sequence"/>
</dbReference>
<dbReference type="EMBL" id="CDMY01000565">
    <property type="protein sequence ID" value="CEM23352.1"/>
    <property type="molecule type" value="Genomic_DNA"/>
</dbReference>
<dbReference type="AlphaFoldDB" id="A0A0G4G563"/>
<protein>
    <submittedName>
        <fullName evidence="2">Uncharacterized protein</fullName>
    </submittedName>
</protein>
<evidence type="ECO:0000313" key="2">
    <source>
        <dbReference type="EMBL" id="CEM23352.1"/>
    </source>
</evidence>
<sequence>MDSSHGAPAPSRGGRGDLSDDSLRDVIEHIQSIACEMAAPARRARELIQRSQHNYTQVSASAAGRRLLGLLTNLADAHSALSSELTQTSTNHNRRRMDVDGGAAQWGAGGAAGPNETDSNRQHSNGVPADDGSAKKRRRVDIDPAAAAAARGGHSGGGSMGAAESQQQHQGGGSSLSADLTAPSQHTQQQQQHPVWYVCAHRGSDFLLRDVLRLRKTCSWARGLFGAPQLRQRLGREVSTQAGLWRTVNGRVVQLLTFDQQQMGVGDLLAALCVTEAGGWSPMGEVIELANQCGNCQLPVRLTADDLHQYPNQTAYLSAPRVLAQLRMVGPHIDSGDGVTLQLFPCTTLRAIKDEAGYELTINPTRQTYQQHRQPHDPPVRRWITHSGRGWQPQLFAPVDDPSVSSFVKHIILDHFDRTHHVQRFRRTHRRDVDRRGMLTTVGCRRLVLTDARHSFVAWISISGSLPAPNNIVVVEVNTFESVASGVHKFGAFKDRFPETTRLARAVLGAVISATVFDR</sequence>
<gene>
    <name evidence="2" type="ORF">Vbra_2646</name>
</gene>
<evidence type="ECO:0000256" key="1">
    <source>
        <dbReference type="SAM" id="MobiDB-lite"/>
    </source>
</evidence>
<organism evidence="2 3">
    <name type="scientific">Vitrella brassicaformis (strain CCMP3155)</name>
    <dbReference type="NCBI Taxonomy" id="1169540"/>
    <lineage>
        <taxon>Eukaryota</taxon>
        <taxon>Sar</taxon>
        <taxon>Alveolata</taxon>
        <taxon>Colpodellida</taxon>
        <taxon>Vitrellaceae</taxon>
        <taxon>Vitrella</taxon>
    </lineage>
</organism>
<evidence type="ECO:0000313" key="3">
    <source>
        <dbReference type="Proteomes" id="UP000041254"/>
    </source>
</evidence>
<feature type="region of interest" description="Disordered" evidence="1">
    <location>
        <begin position="83"/>
        <end position="189"/>
    </location>
</feature>
<dbReference type="PhylomeDB" id="A0A0G4G563"/>
<proteinExistence type="predicted"/>
<dbReference type="VEuPathDB" id="CryptoDB:Vbra_2646"/>
<reference evidence="2 3" key="1">
    <citation type="submission" date="2014-11" db="EMBL/GenBank/DDBJ databases">
        <authorList>
            <person name="Zhu J."/>
            <person name="Qi W."/>
            <person name="Song R."/>
        </authorList>
    </citation>
    <scope>NUCLEOTIDE SEQUENCE [LARGE SCALE GENOMIC DNA]</scope>
</reference>
<name>A0A0G4G563_VITBC</name>